<comment type="subcellular location">
    <subcellularLocation>
        <location evidence="1">Cell membrane</location>
        <topology evidence="1">Multi-pass membrane protein</topology>
    </subcellularLocation>
</comment>
<evidence type="ECO:0000313" key="9">
    <source>
        <dbReference type="EMBL" id="SHJ86919.1"/>
    </source>
</evidence>
<dbReference type="InterPro" id="IPR050448">
    <property type="entry name" value="OpgB/LTA_synthase_biosynth"/>
</dbReference>
<dbReference type="GO" id="GO:0005886">
    <property type="term" value="C:plasma membrane"/>
    <property type="evidence" value="ECO:0007669"/>
    <property type="project" value="UniProtKB-SubCell"/>
</dbReference>
<name>A0A1M6MU56_9FIRM</name>
<keyword evidence="3" id="KW-1003">Cell membrane</keyword>
<dbReference type="EMBL" id="FRAI01000008">
    <property type="protein sequence ID" value="SHJ86919.1"/>
    <property type="molecule type" value="Genomic_DNA"/>
</dbReference>
<dbReference type="Gene3D" id="3.40.720.10">
    <property type="entry name" value="Alkaline Phosphatase, subunit A"/>
    <property type="match status" value="1"/>
</dbReference>
<evidence type="ECO:0000256" key="7">
    <source>
        <dbReference type="SAM" id="Phobius"/>
    </source>
</evidence>
<dbReference type="InterPro" id="IPR017850">
    <property type="entry name" value="Alkaline_phosphatase_core_sf"/>
</dbReference>
<dbReference type="STRING" id="1120989.SAMN02745227_00892"/>
<keyword evidence="4 7" id="KW-0812">Transmembrane</keyword>
<organism evidence="9 10">
    <name type="scientific">Anaerobranca californiensis DSM 14826</name>
    <dbReference type="NCBI Taxonomy" id="1120989"/>
    <lineage>
        <taxon>Bacteria</taxon>
        <taxon>Bacillati</taxon>
        <taxon>Bacillota</taxon>
        <taxon>Clostridia</taxon>
        <taxon>Eubacteriales</taxon>
        <taxon>Proteinivoracaceae</taxon>
        <taxon>Anaerobranca</taxon>
    </lineage>
</organism>
<dbReference type="PANTHER" id="PTHR47371">
    <property type="entry name" value="LIPOTEICHOIC ACID SYNTHASE"/>
    <property type="match status" value="1"/>
</dbReference>
<evidence type="ECO:0000256" key="3">
    <source>
        <dbReference type="ARBA" id="ARBA00022475"/>
    </source>
</evidence>
<keyword evidence="6 7" id="KW-0472">Membrane</keyword>
<evidence type="ECO:0000313" key="10">
    <source>
        <dbReference type="Proteomes" id="UP000243547"/>
    </source>
</evidence>
<evidence type="ECO:0000256" key="4">
    <source>
        <dbReference type="ARBA" id="ARBA00022692"/>
    </source>
</evidence>
<keyword evidence="10" id="KW-1185">Reference proteome</keyword>
<dbReference type="PANTHER" id="PTHR47371:SF3">
    <property type="entry name" value="PHOSPHOGLYCEROL TRANSFERASE I"/>
    <property type="match status" value="1"/>
</dbReference>
<gene>
    <name evidence="9" type="ORF">SAMN02745227_00892</name>
</gene>
<feature type="transmembrane region" description="Helical" evidence="7">
    <location>
        <begin position="96"/>
        <end position="114"/>
    </location>
</feature>
<evidence type="ECO:0000256" key="2">
    <source>
        <dbReference type="ARBA" id="ARBA00004936"/>
    </source>
</evidence>
<dbReference type="Proteomes" id="UP000243547">
    <property type="component" value="Unassembled WGS sequence"/>
</dbReference>
<evidence type="ECO:0000256" key="6">
    <source>
        <dbReference type="ARBA" id="ARBA00023136"/>
    </source>
</evidence>
<evidence type="ECO:0000256" key="1">
    <source>
        <dbReference type="ARBA" id="ARBA00004651"/>
    </source>
</evidence>
<evidence type="ECO:0000259" key="8">
    <source>
        <dbReference type="Pfam" id="PF00884"/>
    </source>
</evidence>
<evidence type="ECO:0000256" key="5">
    <source>
        <dbReference type="ARBA" id="ARBA00022989"/>
    </source>
</evidence>
<dbReference type="CDD" id="cd16015">
    <property type="entry name" value="LTA_synthase"/>
    <property type="match status" value="1"/>
</dbReference>
<feature type="transmembrane region" description="Helical" evidence="7">
    <location>
        <begin position="43"/>
        <end position="65"/>
    </location>
</feature>
<dbReference type="AlphaFoldDB" id="A0A1M6MU56"/>
<proteinExistence type="predicted"/>
<protein>
    <submittedName>
        <fullName evidence="9">Sulfatase</fullName>
    </submittedName>
</protein>
<keyword evidence="5 7" id="KW-1133">Transmembrane helix</keyword>
<accession>A0A1M6MU56</accession>
<feature type="transmembrane region" description="Helical" evidence="7">
    <location>
        <begin position="12"/>
        <end position="36"/>
    </location>
</feature>
<comment type="pathway">
    <text evidence="2">Cell wall biogenesis; lipoteichoic acid biosynthesis.</text>
</comment>
<feature type="transmembrane region" description="Helical" evidence="7">
    <location>
        <begin position="126"/>
        <end position="146"/>
    </location>
</feature>
<feature type="domain" description="Sulfatase N-terminal" evidence="8">
    <location>
        <begin position="265"/>
        <end position="544"/>
    </location>
</feature>
<sequence>MRITTVKSVLSYGYFISLLFNLSFAAALFFILSFFAKKLLKHAISVIFLIILAIIYSSQIIYYQFFRTFYHLYSAGNAGQVSDFWKDILLVTGNNFHWVILVFSPALIFFFLGRKIIPKKSINHKLKVLIVLLIIGSHLTGLLAVYRGGKYTNSPYDLYFKNSNPLLSVQNLGLLTTIRLDFQRIVTNWTPTVDVFIPDPVNNRDNDPDDNDDDPKKKEYNVLNIDFNYLIENEKDETIKLMHQYFQSLQPTAKNEYTGKFQGYNLILITAESLAPYAVNKEITPTLYKLVHEGFYFPNFYVPLWDVSTSDGEYMGLTSLIPKSGVWSFRASSEISLPFVMGNQLKKLGYKTVAYHNHTYTYYGRHLSHPNMGYEYKGIGNGLNVKKVWPASDLEMMEVTVDEYIHNEPFHAYYMTVSGHLQYNFIGNSMAMKNRKLVEHLPLSTQAKAYLATQIELDKALEYLLSRLEKAGIAERTLIVMSTDHYPYGLDHDTIDELSGFYVDRDFDIHKSPLIMYVKGMEGQRIDDPVWGIDIIPTISNLMGLEYDSRLLMGRDIFSDSEPLVFFRNMSFITDKGRYNARTKKFFPNEGVEVDDDYVERISRIIQNKIYFSRLILEKDYYSKVLQGIK</sequence>
<dbReference type="SUPFAM" id="SSF53649">
    <property type="entry name" value="Alkaline phosphatase-like"/>
    <property type="match status" value="1"/>
</dbReference>
<dbReference type="Pfam" id="PF00884">
    <property type="entry name" value="Sulfatase"/>
    <property type="match status" value="1"/>
</dbReference>
<reference evidence="10" key="1">
    <citation type="submission" date="2016-11" db="EMBL/GenBank/DDBJ databases">
        <authorList>
            <person name="Varghese N."/>
            <person name="Submissions S."/>
        </authorList>
    </citation>
    <scope>NUCLEOTIDE SEQUENCE [LARGE SCALE GENOMIC DNA]</scope>
    <source>
        <strain evidence="10">DSM 14826</strain>
    </source>
</reference>
<dbReference type="Gene3D" id="3.30.1120.170">
    <property type="match status" value="1"/>
</dbReference>
<dbReference type="InterPro" id="IPR000917">
    <property type="entry name" value="Sulfatase_N"/>
</dbReference>